<comment type="caution">
    <text evidence="2">The sequence shown here is derived from an EMBL/GenBank/DDBJ whole genome shotgun (WGS) entry which is preliminary data.</text>
</comment>
<gene>
    <name evidence="2" type="ORF">F8M41_011934</name>
</gene>
<keyword evidence="3" id="KW-1185">Reference proteome</keyword>
<evidence type="ECO:0000313" key="3">
    <source>
        <dbReference type="Proteomes" id="UP000439903"/>
    </source>
</evidence>
<reference evidence="2 3" key="1">
    <citation type="journal article" date="2019" name="Environ. Microbiol.">
        <title>At the nexus of three kingdoms: the genome of the mycorrhizal fungus Gigaspora margarita provides insights into plant, endobacterial and fungal interactions.</title>
        <authorList>
            <person name="Venice F."/>
            <person name="Ghignone S."/>
            <person name="Salvioli di Fossalunga A."/>
            <person name="Amselem J."/>
            <person name="Novero M."/>
            <person name="Xianan X."/>
            <person name="Sedzielewska Toro K."/>
            <person name="Morin E."/>
            <person name="Lipzen A."/>
            <person name="Grigoriev I.V."/>
            <person name="Henrissat B."/>
            <person name="Martin F.M."/>
            <person name="Bonfante P."/>
        </authorList>
    </citation>
    <scope>NUCLEOTIDE SEQUENCE [LARGE SCALE GENOMIC DNA]</scope>
    <source>
        <strain evidence="2 3">BEG34</strain>
    </source>
</reference>
<organism evidence="2 3">
    <name type="scientific">Gigaspora margarita</name>
    <dbReference type="NCBI Taxonomy" id="4874"/>
    <lineage>
        <taxon>Eukaryota</taxon>
        <taxon>Fungi</taxon>
        <taxon>Fungi incertae sedis</taxon>
        <taxon>Mucoromycota</taxon>
        <taxon>Glomeromycotina</taxon>
        <taxon>Glomeromycetes</taxon>
        <taxon>Diversisporales</taxon>
        <taxon>Gigasporaceae</taxon>
        <taxon>Gigaspora</taxon>
    </lineage>
</organism>
<proteinExistence type="predicted"/>
<evidence type="ECO:0000256" key="1">
    <source>
        <dbReference type="SAM" id="MobiDB-lite"/>
    </source>
</evidence>
<name>A0A8H4ATF2_GIGMA</name>
<evidence type="ECO:0000313" key="2">
    <source>
        <dbReference type="EMBL" id="KAF0531104.1"/>
    </source>
</evidence>
<accession>A0A8H4ATF2</accession>
<dbReference type="AlphaFoldDB" id="A0A8H4ATF2"/>
<sequence>MNPPPPSGYENNSLVNRNLFSPLSESNNNCLPTSIHRNNISFNDHDSDFDNISLPYSKSSNNNFEDTDLLPHFDYKDHSLVNTSFFSPLSESNNNCLPISIQGNNGDDTLVDDIMMYIMQYKLRQNNDERLDSVSLLDRLFEKMHQIRAEKYLLDILDSGHQTNVWQVISQRNKFGIAFSTAKTAINIALEMNCDNELVKLLKNFISIKQNSHNKDDISEEKENGENDDNGDSIITLQKNLIDQTNDSHVTKIRSAPNKKRIKSAIEMSKKI</sequence>
<protein>
    <submittedName>
        <fullName evidence="2">Protein far1-related sequence 5-like</fullName>
    </submittedName>
</protein>
<dbReference type="Proteomes" id="UP000439903">
    <property type="component" value="Unassembled WGS sequence"/>
</dbReference>
<feature type="region of interest" description="Disordered" evidence="1">
    <location>
        <begin position="213"/>
        <end position="233"/>
    </location>
</feature>
<dbReference type="EMBL" id="WTPW01000244">
    <property type="protein sequence ID" value="KAF0531104.1"/>
    <property type="molecule type" value="Genomic_DNA"/>
</dbReference>
<feature type="compositionally biased region" description="Basic and acidic residues" evidence="1">
    <location>
        <begin position="213"/>
        <end position="225"/>
    </location>
</feature>